<name>A0A2B0XJQ7_BACAN</name>
<gene>
    <name evidence="1" type="ORF">COJ30_15940</name>
</gene>
<reference evidence="1 2" key="1">
    <citation type="submission" date="2017-09" db="EMBL/GenBank/DDBJ databases">
        <title>Large-scale bioinformatics analysis of Bacillus genomes uncovers conserved roles of natural products in bacterial physiology.</title>
        <authorList>
            <consortium name="Agbiome Team Llc"/>
            <person name="Bleich R.M."/>
            <person name="Grubbs K.J."/>
            <person name="Santa Maria K.C."/>
            <person name="Allen S.E."/>
            <person name="Farag S."/>
            <person name="Shank E.A."/>
            <person name="Bowers A."/>
        </authorList>
    </citation>
    <scope>NUCLEOTIDE SEQUENCE [LARGE SCALE GENOMIC DNA]</scope>
    <source>
        <strain evidence="1 2">AFS081271</strain>
    </source>
</reference>
<dbReference type="EMBL" id="NUXH01000062">
    <property type="protein sequence ID" value="PFL64380.1"/>
    <property type="molecule type" value="Genomic_DNA"/>
</dbReference>
<evidence type="ECO:0000313" key="2">
    <source>
        <dbReference type="Proteomes" id="UP000222851"/>
    </source>
</evidence>
<proteinExistence type="predicted"/>
<feature type="non-terminal residue" evidence="1">
    <location>
        <position position="1"/>
    </location>
</feature>
<dbReference type="AlphaFoldDB" id="A0A2B0XJQ7"/>
<accession>A0A2B0XJQ7</accession>
<organism evidence="1 2">
    <name type="scientific">Bacillus anthracis</name>
    <name type="common">anthrax bacterium</name>
    <dbReference type="NCBI Taxonomy" id="1392"/>
    <lineage>
        <taxon>Bacteria</taxon>
        <taxon>Bacillati</taxon>
        <taxon>Bacillota</taxon>
        <taxon>Bacilli</taxon>
        <taxon>Bacillales</taxon>
        <taxon>Bacillaceae</taxon>
        <taxon>Bacillus</taxon>
        <taxon>Bacillus cereus group</taxon>
    </lineage>
</organism>
<dbReference type="Proteomes" id="UP000222851">
    <property type="component" value="Unassembled WGS sequence"/>
</dbReference>
<protein>
    <submittedName>
        <fullName evidence="1">Uncharacterized protein</fullName>
    </submittedName>
</protein>
<sequence length="213" mass="25643">QLEDQETRNALYNGPLNRVCINLARHNSFCKMWGIPEPDEEEMGGAIPKRLAENNLYRKMQDVELVLRFFAFRHIEKWDRITLKEYLNLFLQQGNLLNDNVLDSYQVLFRDTSDLVYEIFEEHAFCLFRVRENSWKMYNRPTKVVYDPMMYVMSTYLDCKDELIEQKDRIRTDIEEFYKDHYDEFGGRNTGKNDVIGRIELLNEFFSKYLVGR</sequence>
<evidence type="ECO:0000313" key="1">
    <source>
        <dbReference type="EMBL" id="PFL64380.1"/>
    </source>
</evidence>
<comment type="caution">
    <text evidence="1">The sequence shown here is derived from an EMBL/GenBank/DDBJ whole genome shotgun (WGS) entry which is preliminary data.</text>
</comment>
<dbReference type="PANTHER" id="PTHR39639:SF1">
    <property type="entry name" value="DUF262 DOMAIN-CONTAINING PROTEIN"/>
    <property type="match status" value="1"/>
</dbReference>
<dbReference type="PANTHER" id="PTHR39639">
    <property type="entry name" value="CHROMOSOME 16, WHOLE GENOME SHOTGUN SEQUENCE"/>
    <property type="match status" value="1"/>
</dbReference>